<dbReference type="InterPro" id="IPR002125">
    <property type="entry name" value="CMP_dCMP_dom"/>
</dbReference>
<organism evidence="2 3">
    <name type="scientific">Candidatus Portnoybacteria bacterium RIFCSPLOWO2_01_FULL_43_11</name>
    <dbReference type="NCBI Taxonomy" id="1802000"/>
    <lineage>
        <taxon>Bacteria</taxon>
        <taxon>Candidatus Portnoyibacteriota</taxon>
    </lineage>
</organism>
<dbReference type="GO" id="GO:0003824">
    <property type="term" value="F:catalytic activity"/>
    <property type="evidence" value="ECO:0007669"/>
    <property type="project" value="InterPro"/>
</dbReference>
<evidence type="ECO:0000259" key="1">
    <source>
        <dbReference type="Pfam" id="PF00383"/>
    </source>
</evidence>
<dbReference type="Gene3D" id="3.40.140.10">
    <property type="entry name" value="Cytidine Deaminase, domain 2"/>
    <property type="match status" value="1"/>
</dbReference>
<comment type="caution">
    <text evidence="2">The sequence shown here is derived from an EMBL/GenBank/DDBJ whole genome shotgun (WGS) entry which is preliminary data.</text>
</comment>
<dbReference type="Pfam" id="PF00383">
    <property type="entry name" value="dCMP_cyt_deam_1"/>
    <property type="match status" value="1"/>
</dbReference>
<dbReference type="CDD" id="cd01283">
    <property type="entry name" value="cytidine_deaminase"/>
    <property type="match status" value="1"/>
</dbReference>
<dbReference type="Proteomes" id="UP000178787">
    <property type="component" value="Unassembled WGS sequence"/>
</dbReference>
<accession>A0A1G2FIN0</accession>
<reference evidence="2 3" key="1">
    <citation type="journal article" date="2016" name="Nat. Commun.">
        <title>Thousands of microbial genomes shed light on interconnected biogeochemical processes in an aquifer system.</title>
        <authorList>
            <person name="Anantharaman K."/>
            <person name="Brown C.T."/>
            <person name="Hug L.A."/>
            <person name="Sharon I."/>
            <person name="Castelle C.J."/>
            <person name="Probst A.J."/>
            <person name="Thomas B.C."/>
            <person name="Singh A."/>
            <person name="Wilkins M.J."/>
            <person name="Karaoz U."/>
            <person name="Brodie E.L."/>
            <person name="Williams K.H."/>
            <person name="Hubbard S.S."/>
            <person name="Banfield J.F."/>
        </authorList>
    </citation>
    <scope>NUCLEOTIDE SEQUENCE [LARGE SCALE GENOMIC DNA]</scope>
</reference>
<dbReference type="InterPro" id="IPR016193">
    <property type="entry name" value="Cytidine_deaminase-like"/>
</dbReference>
<feature type="domain" description="CMP/dCMP-type deaminase" evidence="1">
    <location>
        <begin position="12"/>
        <end position="117"/>
    </location>
</feature>
<sequence length="160" mass="18267">MQIISYKKISIQDRQLLLATKKVSERSVTLKKHKVGCIIMCTDGSTYQGATTTRTRAIGSTCAERMALDQWYFKHPKKDPAICYLVGTFDRESWQDNFICTPCGVCLEMFLELLIQRKLKKLKFMCGNWKLSKVLIADLSELFPQFGKGGWPYAKNIGGR</sequence>
<dbReference type="EMBL" id="MHNE01000030">
    <property type="protein sequence ID" value="OGZ37923.1"/>
    <property type="molecule type" value="Genomic_DNA"/>
</dbReference>
<name>A0A1G2FIN0_9BACT</name>
<dbReference type="STRING" id="1802000.A3A94_03190"/>
<protein>
    <recommendedName>
        <fullName evidence="1">CMP/dCMP-type deaminase domain-containing protein</fullName>
    </recommendedName>
</protein>
<gene>
    <name evidence="2" type="ORF">A3A94_03190</name>
</gene>
<proteinExistence type="predicted"/>
<dbReference type="AlphaFoldDB" id="A0A1G2FIN0"/>
<evidence type="ECO:0000313" key="3">
    <source>
        <dbReference type="Proteomes" id="UP000178787"/>
    </source>
</evidence>
<dbReference type="SUPFAM" id="SSF53927">
    <property type="entry name" value="Cytidine deaminase-like"/>
    <property type="match status" value="1"/>
</dbReference>
<evidence type="ECO:0000313" key="2">
    <source>
        <dbReference type="EMBL" id="OGZ37923.1"/>
    </source>
</evidence>